<gene>
    <name evidence="2" type="ORF">BATDEDRAFT_91522</name>
</gene>
<dbReference type="Pfam" id="PF00646">
    <property type="entry name" value="F-box"/>
    <property type="match status" value="1"/>
</dbReference>
<feature type="domain" description="F-box" evidence="1">
    <location>
        <begin position="5"/>
        <end position="44"/>
    </location>
</feature>
<dbReference type="AlphaFoldDB" id="F4PAH7"/>
<keyword evidence="3" id="KW-1185">Reference proteome</keyword>
<dbReference type="RefSeq" id="XP_006681802.1">
    <property type="nucleotide sequence ID" value="XM_006681739.1"/>
</dbReference>
<dbReference type="EMBL" id="GL882891">
    <property type="protein sequence ID" value="EGF77688.1"/>
    <property type="molecule type" value="Genomic_DNA"/>
</dbReference>
<name>F4PAH7_BATDJ</name>
<sequence>MAQSTTHATTLPVELWQLVIDQLDLSCLLNIRLLSRSFKHIVESHKGNCAPILHIQYSTCLSATLSAINSKIAVGWAKYLGLIPIKNHTGRTWNDLDLFSTSMAYNYRNITRQSIWVLHDTVHHAALVVHAFMLIPALPVITTVQISANTSLNKHQILHDTPPVQDRCMALQIKATSFFSYDTPTGLALMVDGVGAQMGDCTSMYKAEATQLKNSLQHDPSAVYPVFVTRLLTSMYETADYGDDPRLRMVIAAGTSTSHRHLMRSLSPPQSHPSPSSSHLVELWYRGGSTGAFLMEQYRLINQGKSITATSAFKRERVFTLKSENTEAGLTNYIEGLNGIMRALSEYWTLMAAFCIGEGISSPHTNLAGRLQSDS</sequence>
<reference evidence="2 3" key="1">
    <citation type="submission" date="2009-12" db="EMBL/GenBank/DDBJ databases">
        <title>The draft genome of Batrachochytrium dendrobatidis.</title>
        <authorList>
            <consortium name="US DOE Joint Genome Institute (JGI-PGF)"/>
            <person name="Kuo A."/>
            <person name="Salamov A."/>
            <person name="Schmutz J."/>
            <person name="Lucas S."/>
            <person name="Pitluck S."/>
            <person name="Rosenblum E."/>
            <person name="Stajich J."/>
            <person name="Eisen M."/>
            <person name="Grigoriev I.V."/>
        </authorList>
    </citation>
    <scope>NUCLEOTIDE SEQUENCE [LARGE SCALE GENOMIC DNA]</scope>
    <source>
        <strain evidence="3">JAM81 / FGSC 10211</strain>
    </source>
</reference>
<accession>F4PAH7</accession>
<protein>
    <recommendedName>
        <fullName evidence="1">F-box domain-containing protein</fullName>
    </recommendedName>
</protein>
<dbReference type="SMART" id="SM00256">
    <property type="entry name" value="FBOX"/>
    <property type="match status" value="1"/>
</dbReference>
<proteinExistence type="predicted"/>
<dbReference type="GeneID" id="18244297"/>
<dbReference type="InParanoid" id="F4PAH7"/>
<dbReference type="PROSITE" id="PS50181">
    <property type="entry name" value="FBOX"/>
    <property type="match status" value="1"/>
</dbReference>
<dbReference type="Proteomes" id="UP000007241">
    <property type="component" value="Unassembled WGS sequence"/>
</dbReference>
<organism evidence="2 3">
    <name type="scientific">Batrachochytrium dendrobatidis (strain JAM81 / FGSC 10211)</name>
    <name type="common">Frog chytrid fungus</name>
    <dbReference type="NCBI Taxonomy" id="684364"/>
    <lineage>
        <taxon>Eukaryota</taxon>
        <taxon>Fungi</taxon>
        <taxon>Fungi incertae sedis</taxon>
        <taxon>Chytridiomycota</taxon>
        <taxon>Chytridiomycota incertae sedis</taxon>
        <taxon>Chytridiomycetes</taxon>
        <taxon>Rhizophydiales</taxon>
        <taxon>Rhizophydiales incertae sedis</taxon>
        <taxon>Batrachochytrium</taxon>
    </lineage>
</organism>
<dbReference type="InterPro" id="IPR001810">
    <property type="entry name" value="F-box_dom"/>
</dbReference>
<evidence type="ECO:0000259" key="1">
    <source>
        <dbReference type="PROSITE" id="PS50181"/>
    </source>
</evidence>
<dbReference type="HOGENOM" id="CLU_737668_0_0_1"/>
<evidence type="ECO:0000313" key="3">
    <source>
        <dbReference type="Proteomes" id="UP000007241"/>
    </source>
</evidence>
<dbReference type="OrthoDB" id="10584416at2759"/>
<evidence type="ECO:0000313" key="2">
    <source>
        <dbReference type="EMBL" id="EGF77688.1"/>
    </source>
</evidence>